<gene>
    <name evidence="3" type="ORF">CR105_05260</name>
</gene>
<feature type="domain" description="Xaa-Pro dipeptidyl-peptidase C-terminal" evidence="2">
    <location>
        <begin position="343"/>
        <end position="600"/>
    </location>
</feature>
<name>A0A2G8TKK6_9BURK</name>
<evidence type="ECO:0000313" key="3">
    <source>
        <dbReference type="EMBL" id="PIL46577.1"/>
    </source>
</evidence>
<dbReference type="Gene3D" id="2.60.120.260">
    <property type="entry name" value="Galactose-binding domain-like"/>
    <property type="match status" value="1"/>
</dbReference>
<keyword evidence="1" id="KW-0378">Hydrolase</keyword>
<dbReference type="InterPro" id="IPR005674">
    <property type="entry name" value="CocE/Ser_esterase"/>
</dbReference>
<evidence type="ECO:0000256" key="1">
    <source>
        <dbReference type="ARBA" id="ARBA00022801"/>
    </source>
</evidence>
<organism evidence="3 4">
    <name type="scientific">Massilia eurypsychrophila</name>
    <dbReference type="NCBI Taxonomy" id="1485217"/>
    <lineage>
        <taxon>Bacteria</taxon>
        <taxon>Pseudomonadati</taxon>
        <taxon>Pseudomonadota</taxon>
        <taxon>Betaproteobacteria</taxon>
        <taxon>Burkholderiales</taxon>
        <taxon>Oxalobacteraceae</taxon>
        <taxon>Telluria group</taxon>
        <taxon>Massilia</taxon>
    </lineage>
</organism>
<dbReference type="InterPro" id="IPR029058">
    <property type="entry name" value="AB_hydrolase_fold"/>
</dbReference>
<dbReference type="InterPro" id="IPR008979">
    <property type="entry name" value="Galactose-bd-like_sf"/>
</dbReference>
<sequence length="609" mass="67717">MAPDIASTKYQALVPGADYVKQVVMIPMRDGVKLYTVIVVPTNAARAPMMLTRTPYNAAKRAARNKSPNMASMLPEGDDNFVANGYIRVFQDVRGKHGSEGDYVMTRPIRGPLNDTKVDHATDAYDTIDWLVKNVPQSNGKVGMVGSSYEGFTVLMALADPHPALKAAVPMSPMVDGWRGDDWFQNGAFRTNNLDYISGQTAARGEGVQLSTGVHDDYDMVLRAGSTADLAKRFGVDQLNFTKKIFEHPAYDSYWQEQAVDRVLAGRPLKVPTMTVVGRWDQEDIYGAYATYAATEPRDKQNDMNHLVVGPWRHSGVNYNGSTLGALKFNGDTAAEFRRDVMQPFFDQYLKDGAPKADTPPVFSYLTGANKWQRLDRWPLAAATTPIYLKDGFRLGFDRAAGTEQFDEYVADPAKPVPFVPRPVRMGDANVWKPWLVTDQRSFSDRTDVLTYVSEPLRAPLQISGQPMVNLFASTSGTDSDWVVKLIDVYPDEVSTQPEMGGYQLGIAMSIFRGRYRDGLDKAVPITAGKVENYRFALPNADHVFLPGHRVMVQIQSSWFPLYDRNPQTFVPNIFYAKAGDYRKATQRVYHAPGMESTIELPVVGPAGL</sequence>
<dbReference type="InterPro" id="IPR013736">
    <property type="entry name" value="Xaa-Pro_dipept_C"/>
</dbReference>
<dbReference type="Pfam" id="PF02129">
    <property type="entry name" value="Peptidase_S15"/>
    <property type="match status" value="1"/>
</dbReference>
<dbReference type="Gene3D" id="1.10.3020.10">
    <property type="entry name" value="alpha-amino acid ester hydrolase ( Helical cap domain)"/>
    <property type="match status" value="1"/>
</dbReference>
<dbReference type="EMBL" id="PDOC01000002">
    <property type="protein sequence ID" value="PIL46577.1"/>
    <property type="molecule type" value="Genomic_DNA"/>
</dbReference>
<dbReference type="Pfam" id="PF08530">
    <property type="entry name" value="PepX_C"/>
    <property type="match status" value="1"/>
</dbReference>
<evidence type="ECO:0000313" key="4">
    <source>
        <dbReference type="Proteomes" id="UP000230390"/>
    </source>
</evidence>
<evidence type="ECO:0000259" key="2">
    <source>
        <dbReference type="SMART" id="SM00939"/>
    </source>
</evidence>
<dbReference type="PANTHER" id="PTHR43056:SF10">
    <property type="entry name" value="COCE_NOND FAMILY, PUTATIVE (AFU_ORTHOLOGUE AFUA_7G00600)-RELATED"/>
    <property type="match status" value="1"/>
</dbReference>
<proteinExistence type="predicted"/>
<dbReference type="PANTHER" id="PTHR43056">
    <property type="entry name" value="PEPTIDASE S9 PROLYL OLIGOPEPTIDASE"/>
    <property type="match status" value="1"/>
</dbReference>
<accession>A0A2G8TKK6</accession>
<protein>
    <submittedName>
        <fullName evidence="3">Glutaryl-7-ACA acylase</fullName>
    </submittedName>
</protein>
<dbReference type="SUPFAM" id="SSF49785">
    <property type="entry name" value="Galactose-binding domain-like"/>
    <property type="match status" value="1"/>
</dbReference>
<dbReference type="InterPro" id="IPR050585">
    <property type="entry name" value="Xaa-Pro_dipeptidyl-ppase/CocE"/>
</dbReference>
<keyword evidence="4" id="KW-1185">Reference proteome</keyword>
<dbReference type="AlphaFoldDB" id="A0A2G8TKK6"/>
<comment type="caution">
    <text evidence="3">The sequence shown here is derived from an EMBL/GenBank/DDBJ whole genome shotgun (WGS) entry which is preliminary data.</text>
</comment>
<dbReference type="NCBIfam" id="TIGR00976">
    <property type="entry name" value="CocE_NonD"/>
    <property type="match status" value="1"/>
</dbReference>
<dbReference type="GO" id="GO:0008239">
    <property type="term" value="F:dipeptidyl-peptidase activity"/>
    <property type="evidence" value="ECO:0007669"/>
    <property type="project" value="InterPro"/>
</dbReference>
<dbReference type="Gene3D" id="3.40.50.1820">
    <property type="entry name" value="alpha/beta hydrolase"/>
    <property type="match status" value="1"/>
</dbReference>
<dbReference type="SUPFAM" id="SSF53474">
    <property type="entry name" value="alpha/beta-Hydrolases"/>
    <property type="match status" value="1"/>
</dbReference>
<dbReference type="OrthoDB" id="9806163at2"/>
<reference evidence="3 4" key="1">
    <citation type="submission" date="2017-10" db="EMBL/GenBank/DDBJ databases">
        <title>Massilia psychrophilum sp. nov., a novel purple-pigmented bacterium isolated from Tianshan glacier, Xinjiang Municipality, China.</title>
        <authorList>
            <person name="Wang H."/>
        </authorList>
    </citation>
    <scope>NUCLEOTIDE SEQUENCE [LARGE SCALE GENOMIC DNA]</scope>
    <source>
        <strain evidence="3 4">JCM 30074</strain>
    </source>
</reference>
<dbReference type="SMART" id="SM00939">
    <property type="entry name" value="PepX_C"/>
    <property type="match status" value="1"/>
</dbReference>
<dbReference type="InterPro" id="IPR000383">
    <property type="entry name" value="Xaa-Pro-like_dom"/>
</dbReference>
<dbReference type="Proteomes" id="UP000230390">
    <property type="component" value="Unassembled WGS sequence"/>
</dbReference>